<reference evidence="1" key="1">
    <citation type="submission" date="2020-11" db="EMBL/GenBank/DDBJ databases">
        <authorList>
            <person name="Tran Van P."/>
        </authorList>
    </citation>
    <scope>NUCLEOTIDE SEQUENCE</scope>
</reference>
<sequence length="114" mass="12906">EEQMATNQAELTRLRAAAVEWERRQGVSMNSSPVAEVDEGKVAHERTLKQKNDEIRRLKGEVKRLQEKQAVEENSRTVGGLNLQSGFLPPAEPGVSFSSSKFRDQRVPMSKEWL</sequence>
<accession>A0A7R8WVH0</accession>
<gene>
    <name evidence="1" type="ORF">CTOB1V02_LOCUS16788</name>
</gene>
<organism evidence="1">
    <name type="scientific">Cyprideis torosa</name>
    <dbReference type="NCBI Taxonomy" id="163714"/>
    <lineage>
        <taxon>Eukaryota</taxon>
        <taxon>Metazoa</taxon>
        <taxon>Ecdysozoa</taxon>
        <taxon>Arthropoda</taxon>
        <taxon>Crustacea</taxon>
        <taxon>Oligostraca</taxon>
        <taxon>Ostracoda</taxon>
        <taxon>Podocopa</taxon>
        <taxon>Podocopida</taxon>
        <taxon>Cytherocopina</taxon>
        <taxon>Cytheroidea</taxon>
        <taxon>Cytherideidae</taxon>
        <taxon>Cyprideis</taxon>
    </lineage>
</organism>
<name>A0A7R8WVH0_9CRUS</name>
<protein>
    <submittedName>
        <fullName evidence="1">Uncharacterized protein</fullName>
    </submittedName>
</protein>
<evidence type="ECO:0000313" key="1">
    <source>
        <dbReference type="EMBL" id="CAD7238973.1"/>
    </source>
</evidence>
<feature type="non-terminal residue" evidence="1">
    <location>
        <position position="1"/>
    </location>
</feature>
<feature type="non-terminal residue" evidence="1">
    <location>
        <position position="114"/>
    </location>
</feature>
<dbReference type="AlphaFoldDB" id="A0A7R8WVH0"/>
<proteinExistence type="predicted"/>
<dbReference type="EMBL" id="OB712803">
    <property type="protein sequence ID" value="CAD7238973.1"/>
    <property type="molecule type" value="Genomic_DNA"/>
</dbReference>